<feature type="compositionally biased region" description="Pro residues" evidence="1">
    <location>
        <begin position="1"/>
        <end position="17"/>
    </location>
</feature>
<evidence type="ECO:0000256" key="1">
    <source>
        <dbReference type="SAM" id="MobiDB-lite"/>
    </source>
</evidence>
<dbReference type="VEuPathDB" id="FungiDB:LEMA_uP029090.1"/>
<organism evidence="3">
    <name type="scientific">Leptosphaeria maculans (strain JN3 / isolate v23.1.3 / race Av1-4-5-6-7-8)</name>
    <name type="common">Blackleg fungus</name>
    <name type="synonym">Phoma lingam</name>
    <dbReference type="NCBI Taxonomy" id="985895"/>
    <lineage>
        <taxon>Eukaryota</taxon>
        <taxon>Fungi</taxon>
        <taxon>Dikarya</taxon>
        <taxon>Ascomycota</taxon>
        <taxon>Pezizomycotina</taxon>
        <taxon>Dothideomycetes</taxon>
        <taxon>Pleosporomycetidae</taxon>
        <taxon>Pleosporales</taxon>
        <taxon>Pleosporineae</taxon>
        <taxon>Leptosphaeriaceae</taxon>
        <taxon>Plenodomus</taxon>
        <taxon>Plenodomus lingam/Leptosphaeria maculans species complex</taxon>
    </lineage>
</organism>
<gene>
    <name evidence="2" type="ORF">LEMA_uP029090.1</name>
</gene>
<reference evidence="3" key="1">
    <citation type="journal article" date="2011" name="Nat. Commun.">
        <title>Effector diversification within compartments of the Leptosphaeria maculans genome affected by Repeat-Induced Point mutations.</title>
        <authorList>
            <person name="Rouxel T."/>
            <person name="Grandaubert J."/>
            <person name="Hane J.K."/>
            <person name="Hoede C."/>
            <person name="van de Wouw A.P."/>
            <person name="Couloux A."/>
            <person name="Dominguez V."/>
            <person name="Anthouard V."/>
            <person name="Bally P."/>
            <person name="Bourras S."/>
            <person name="Cozijnsen A.J."/>
            <person name="Ciuffetti L.M."/>
            <person name="Degrave A."/>
            <person name="Dilmaghani A."/>
            <person name="Duret L."/>
            <person name="Fudal I."/>
            <person name="Goodwin S.B."/>
            <person name="Gout L."/>
            <person name="Glaser N."/>
            <person name="Linglin J."/>
            <person name="Kema G.H.J."/>
            <person name="Lapalu N."/>
            <person name="Lawrence C.B."/>
            <person name="May K."/>
            <person name="Meyer M."/>
            <person name="Ollivier B."/>
            <person name="Poulain J."/>
            <person name="Schoch C.L."/>
            <person name="Simon A."/>
            <person name="Spatafora J.W."/>
            <person name="Stachowiak A."/>
            <person name="Turgeon B.G."/>
            <person name="Tyler B.M."/>
            <person name="Vincent D."/>
            <person name="Weissenbach J."/>
            <person name="Amselem J."/>
            <person name="Quesneville H."/>
            <person name="Oliver R.P."/>
            <person name="Wincker P."/>
            <person name="Balesdent M.-H."/>
            <person name="Howlett B.J."/>
        </authorList>
    </citation>
    <scope>NUCLEOTIDE SEQUENCE [LARGE SCALE GENOMIC DNA]</scope>
    <source>
        <strain evidence="3">JN3 / isolate v23.1.3 / race Av1-4-5-6-7-8</strain>
    </source>
</reference>
<protein>
    <submittedName>
        <fullName evidence="2">Predicted protein</fullName>
    </submittedName>
</protein>
<evidence type="ECO:0000313" key="3">
    <source>
        <dbReference type="Proteomes" id="UP000002668"/>
    </source>
</evidence>
<feature type="region of interest" description="Disordered" evidence="1">
    <location>
        <begin position="1"/>
        <end position="52"/>
    </location>
</feature>
<dbReference type="HOGENOM" id="CLU_3087672_0_0_1"/>
<dbReference type="AlphaFoldDB" id="E4ZVY1"/>
<dbReference type="EMBL" id="FP929127">
    <property type="protein sequence ID" value="CBX95757.1"/>
    <property type="molecule type" value="Genomic_DNA"/>
</dbReference>
<evidence type="ECO:0000313" key="2">
    <source>
        <dbReference type="EMBL" id="CBX95757.1"/>
    </source>
</evidence>
<sequence>METRGPGPPKATRPPPPQKKKEKPPQSINLDGRDLPPSTSRRPGVCGTDEGL</sequence>
<dbReference type="InParanoid" id="E4ZVY1"/>
<dbReference type="Proteomes" id="UP000002668">
    <property type="component" value="Genome"/>
</dbReference>
<accession>E4ZVY1</accession>
<keyword evidence="3" id="KW-1185">Reference proteome</keyword>
<proteinExistence type="predicted"/>
<name>E4ZVY1_LEPMJ</name>